<dbReference type="RefSeq" id="WP_091569615.1">
    <property type="nucleotide sequence ID" value="NZ_FNHP01000005.1"/>
</dbReference>
<dbReference type="InterPro" id="IPR005184">
    <property type="entry name" value="DUF306_Meta_HslJ"/>
</dbReference>
<proteinExistence type="predicted"/>
<evidence type="ECO:0000313" key="5">
    <source>
        <dbReference type="EMBL" id="SDM40691.1"/>
    </source>
</evidence>
<dbReference type="OrthoDB" id="7871744at2"/>
<feature type="region of interest" description="Disordered" evidence="1">
    <location>
        <begin position="26"/>
        <end position="54"/>
    </location>
</feature>
<evidence type="ECO:0000313" key="6">
    <source>
        <dbReference type="Proteomes" id="UP000198552"/>
    </source>
</evidence>
<feature type="domain" description="DUF306" evidence="3">
    <location>
        <begin position="63"/>
        <end position="170"/>
    </location>
</feature>
<gene>
    <name evidence="5" type="ORF">SAMN05428957_105232</name>
</gene>
<evidence type="ECO:0000259" key="3">
    <source>
        <dbReference type="Pfam" id="PF03724"/>
    </source>
</evidence>
<dbReference type="InterPro" id="IPR038670">
    <property type="entry name" value="HslJ-like_sf"/>
</dbReference>
<keyword evidence="2" id="KW-0732">Signal</keyword>
<feature type="signal peptide" evidence="2">
    <location>
        <begin position="1"/>
        <end position="23"/>
    </location>
</feature>
<dbReference type="PANTHER" id="PTHR35535:SF2">
    <property type="entry name" value="DUF306 DOMAIN-CONTAINING PROTEIN"/>
    <property type="match status" value="1"/>
</dbReference>
<dbReference type="Gene3D" id="2.40.128.270">
    <property type="match status" value="1"/>
</dbReference>
<evidence type="ECO:0000256" key="1">
    <source>
        <dbReference type="SAM" id="MobiDB-lite"/>
    </source>
</evidence>
<dbReference type="AlphaFoldDB" id="A0A1G9SZ04"/>
<name>A0A1G9SZ04_9BURK</name>
<accession>A0A1G9SZ04</accession>
<dbReference type="PANTHER" id="PTHR35535">
    <property type="entry name" value="HEAT SHOCK PROTEIN HSLJ"/>
    <property type="match status" value="1"/>
</dbReference>
<feature type="compositionally biased region" description="Polar residues" evidence="1">
    <location>
        <begin position="27"/>
        <end position="54"/>
    </location>
</feature>
<organism evidence="5 6">
    <name type="scientific">Oryzisolibacter propanilivorax</name>
    <dbReference type="NCBI Taxonomy" id="1527607"/>
    <lineage>
        <taxon>Bacteria</taxon>
        <taxon>Pseudomonadati</taxon>
        <taxon>Pseudomonadota</taxon>
        <taxon>Betaproteobacteria</taxon>
        <taxon>Burkholderiales</taxon>
        <taxon>Comamonadaceae</taxon>
        <taxon>Oryzisolibacter</taxon>
    </lineage>
</organism>
<dbReference type="STRING" id="1527607.SAMN05428957_105232"/>
<feature type="domain" description="DUF4377" evidence="4">
    <location>
        <begin position="196"/>
        <end position="280"/>
    </location>
</feature>
<dbReference type="InterPro" id="IPR053147">
    <property type="entry name" value="Hsp_HslJ-like"/>
</dbReference>
<keyword evidence="6" id="KW-1185">Reference proteome</keyword>
<keyword evidence="5" id="KW-0346">Stress response</keyword>
<sequence>MRATTAYKTLSTLALAALMAACASGPAPSSQSPVQPGQVATTPASMPATPLTSSQPPSIAAFDWELVSMADRQGNADTRWRIPGQRAPRLHFEGGRLTVHNLCNVVSSGYQIQGSTMLLLPGAATKRACANQQLTELEQNMALYLSAPATYELRGNAGGPPLLVLHFGDGTRWEMTGTATPQSRYGGPGERVFLEVGPQRVSCSHPLMPGAQCLQIREVRYGDNGVRQSTGQWQPLQGEIEGFEFQPGMRQVLRLHRFTLRPPLPADAAPHAYVLDTVIESEQVR</sequence>
<dbReference type="Pfam" id="PF03724">
    <property type="entry name" value="META"/>
    <property type="match status" value="1"/>
</dbReference>
<dbReference type="EMBL" id="FNHP01000005">
    <property type="protein sequence ID" value="SDM40691.1"/>
    <property type="molecule type" value="Genomic_DNA"/>
</dbReference>
<reference evidence="6" key="1">
    <citation type="submission" date="2016-10" db="EMBL/GenBank/DDBJ databases">
        <authorList>
            <person name="Varghese N."/>
            <person name="Submissions S."/>
        </authorList>
    </citation>
    <scope>NUCLEOTIDE SEQUENCE [LARGE SCALE GENOMIC DNA]</scope>
    <source>
        <strain evidence="6">EPL6</strain>
    </source>
</reference>
<protein>
    <submittedName>
        <fullName evidence="5">Heat shock protein HslJ</fullName>
    </submittedName>
</protein>
<dbReference type="Pfam" id="PF14302">
    <property type="entry name" value="DUF4377"/>
    <property type="match status" value="1"/>
</dbReference>
<feature type="chain" id="PRO_5011644220" evidence="2">
    <location>
        <begin position="24"/>
        <end position="285"/>
    </location>
</feature>
<evidence type="ECO:0000259" key="4">
    <source>
        <dbReference type="Pfam" id="PF14302"/>
    </source>
</evidence>
<dbReference type="Proteomes" id="UP000198552">
    <property type="component" value="Unassembled WGS sequence"/>
</dbReference>
<dbReference type="InterPro" id="IPR025485">
    <property type="entry name" value="DUF4377"/>
</dbReference>
<dbReference type="PROSITE" id="PS51257">
    <property type="entry name" value="PROKAR_LIPOPROTEIN"/>
    <property type="match status" value="1"/>
</dbReference>
<evidence type="ECO:0000256" key="2">
    <source>
        <dbReference type="SAM" id="SignalP"/>
    </source>
</evidence>